<dbReference type="InterPro" id="IPR029026">
    <property type="entry name" value="tRNA_m1G_MTases_N"/>
</dbReference>
<dbReference type="AlphaFoldDB" id="A0A845MI14"/>
<organism evidence="5 6">
    <name type="scientific">Sneathiella chungangensis</name>
    <dbReference type="NCBI Taxonomy" id="1418234"/>
    <lineage>
        <taxon>Bacteria</taxon>
        <taxon>Pseudomonadati</taxon>
        <taxon>Pseudomonadota</taxon>
        <taxon>Alphaproteobacteria</taxon>
        <taxon>Sneathiellales</taxon>
        <taxon>Sneathiellaceae</taxon>
        <taxon>Sneathiella</taxon>
    </lineage>
</organism>
<evidence type="ECO:0000313" key="6">
    <source>
        <dbReference type="Proteomes" id="UP000445696"/>
    </source>
</evidence>
<keyword evidence="2 5" id="KW-0808">Transferase</keyword>
<dbReference type="Pfam" id="PF00588">
    <property type="entry name" value="SpoU_methylase"/>
    <property type="match status" value="1"/>
</dbReference>
<keyword evidence="1 5" id="KW-0489">Methyltransferase</keyword>
<feature type="domain" description="tRNA/rRNA methyltransferase SpoU type" evidence="4">
    <location>
        <begin position="11"/>
        <end position="141"/>
    </location>
</feature>
<dbReference type="GO" id="GO:0008173">
    <property type="term" value="F:RNA methyltransferase activity"/>
    <property type="evidence" value="ECO:0007669"/>
    <property type="project" value="InterPro"/>
</dbReference>
<evidence type="ECO:0000313" key="5">
    <source>
        <dbReference type="EMBL" id="MZR23371.1"/>
    </source>
</evidence>
<reference evidence="5 6" key="1">
    <citation type="journal article" date="2014" name="Int. J. Syst. Evol. Microbiol.">
        <title>Sneathiella chungangensis sp. nov., isolated from a marine sand, and emended description of the genus Sneathiella.</title>
        <authorList>
            <person name="Siamphan C."/>
            <person name="Kim H."/>
            <person name="Lee J.S."/>
            <person name="Kim W."/>
        </authorList>
    </citation>
    <scope>NUCLEOTIDE SEQUENCE [LARGE SCALE GENOMIC DNA]</scope>
    <source>
        <strain evidence="5 6">KCTC 32476</strain>
    </source>
</reference>
<dbReference type="GO" id="GO:0003723">
    <property type="term" value="F:RNA binding"/>
    <property type="evidence" value="ECO:0007669"/>
    <property type="project" value="InterPro"/>
</dbReference>
<evidence type="ECO:0000256" key="3">
    <source>
        <dbReference type="SAM" id="MobiDB-lite"/>
    </source>
</evidence>
<feature type="region of interest" description="Disordered" evidence="3">
    <location>
        <begin position="155"/>
        <end position="179"/>
    </location>
</feature>
<dbReference type="EMBL" id="WTVA01000015">
    <property type="protein sequence ID" value="MZR23371.1"/>
    <property type="molecule type" value="Genomic_DNA"/>
</dbReference>
<sequence length="179" mass="19780">MAISRGYFGIGVEGISKPMNAGNLFRTAHAFGASFVFTVGADYSVRKARSDTSLAPKNIPWYDWKNIEEMQLPKGCKIVGVELLDEATDLPSFFHPISAAYILGRERGSLSPAMQEKCDYFIKIPTKFCLNVATAGAIVMYDRIVTHGRFARRPTGELGKPEPLKAHVQGAPIKRRETD</sequence>
<evidence type="ECO:0000256" key="1">
    <source>
        <dbReference type="ARBA" id="ARBA00022603"/>
    </source>
</evidence>
<comment type="caution">
    <text evidence="5">The sequence shown here is derived from an EMBL/GenBank/DDBJ whole genome shotgun (WGS) entry which is preliminary data.</text>
</comment>
<dbReference type="InterPro" id="IPR001537">
    <property type="entry name" value="SpoU_MeTrfase"/>
</dbReference>
<proteinExistence type="predicted"/>
<dbReference type="InterPro" id="IPR051259">
    <property type="entry name" value="rRNA_Methyltransferase"/>
</dbReference>
<dbReference type="InterPro" id="IPR029028">
    <property type="entry name" value="Alpha/beta_knot_MTases"/>
</dbReference>
<name>A0A845MI14_9PROT</name>
<dbReference type="Gene3D" id="3.40.1280.10">
    <property type="match status" value="1"/>
</dbReference>
<accession>A0A845MI14</accession>
<dbReference type="GO" id="GO:0032259">
    <property type="term" value="P:methylation"/>
    <property type="evidence" value="ECO:0007669"/>
    <property type="project" value="UniProtKB-KW"/>
</dbReference>
<dbReference type="SUPFAM" id="SSF75217">
    <property type="entry name" value="alpha/beta knot"/>
    <property type="match status" value="1"/>
</dbReference>
<dbReference type="RefSeq" id="WP_161339846.1">
    <property type="nucleotide sequence ID" value="NZ_JBHSDG010000003.1"/>
</dbReference>
<dbReference type="Proteomes" id="UP000445696">
    <property type="component" value="Unassembled WGS sequence"/>
</dbReference>
<dbReference type="CDD" id="cd18098">
    <property type="entry name" value="SpoU-like"/>
    <property type="match status" value="1"/>
</dbReference>
<gene>
    <name evidence="5" type="ORF">GQF03_13620</name>
</gene>
<protein>
    <submittedName>
        <fullName evidence="5">TrmH family RNA methyltransferase</fullName>
    </submittedName>
</protein>
<dbReference type="GO" id="GO:0006396">
    <property type="term" value="P:RNA processing"/>
    <property type="evidence" value="ECO:0007669"/>
    <property type="project" value="InterPro"/>
</dbReference>
<dbReference type="PANTHER" id="PTHR43191:SF7">
    <property type="entry name" value="OBP33PEP LIKE PROTEIN"/>
    <property type="match status" value="1"/>
</dbReference>
<dbReference type="PANTHER" id="PTHR43191">
    <property type="entry name" value="RRNA METHYLTRANSFERASE 3"/>
    <property type="match status" value="1"/>
</dbReference>
<dbReference type="OrthoDB" id="4578643at2"/>
<evidence type="ECO:0000256" key="2">
    <source>
        <dbReference type="ARBA" id="ARBA00022679"/>
    </source>
</evidence>
<evidence type="ECO:0000259" key="4">
    <source>
        <dbReference type="Pfam" id="PF00588"/>
    </source>
</evidence>
<keyword evidence="6" id="KW-1185">Reference proteome</keyword>